<gene>
    <name evidence="2" type="ORF">I542_3409</name>
</gene>
<evidence type="ECO:0000313" key="3">
    <source>
        <dbReference type="Proteomes" id="UP000021210"/>
    </source>
</evidence>
<dbReference type="EMBL" id="JAOH01000002">
    <property type="protein sequence ID" value="EUA63252.1"/>
    <property type="molecule type" value="Genomic_DNA"/>
</dbReference>
<feature type="compositionally biased region" description="Basic and acidic residues" evidence="1">
    <location>
        <begin position="385"/>
        <end position="398"/>
    </location>
</feature>
<name>A0A829QJF2_9MYCO</name>
<accession>A0A829QJF2</accession>
<feature type="compositionally biased region" description="Gly residues" evidence="1">
    <location>
        <begin position="362"/>
        <end position="372"/>
    </location>
</feature>
<comment type="caution">
    <text evidence="2">The sequence shown here is derived from an EMBL/GenBank/DDBJ whole genome shotgun (WGS) entry which is preliminary data.</text>
</comment>
<organism evidence="2 3">
    <name type="scientific">Mycobacteroides abscessus 1948</name>
    <dbReference type="NCBI Taxonomy" id="1299323"/>
    <lineage>
        <taxon>Bacteria</taxon>
        <taxon>Bacillati</taxon>
        <taxon>Actinomycetota</taxon>
        <taxon>Actinomycetes</taxon>
        <taxon>Mycobacteriales</taxon>
        <taxon>Mycobacteriaceae</taxon>
        <taxon>Mycobacteroides</taxon>
        <taxon>Mycobacteroides abscessus</taxon>
    </lineage>
</organism>
<dbReference type="Proteomes" id="UP000021210">
    <property type="component" value="Unassembled WGS sequence"/>
</dbReference>
<evidence type="ECO:0000256" key="1">
    <source>
        <dbReference type="SAM" id="MobiDB-lite"/>
    </source>
</evidence>
<reference evidence="2 3" key="1">
    <citation type="submission" date="2013-12" db="EMBL/GenBank/DDBJ databases">
        <authorList>
            <person name="Zelazny A."/>
            <person name="Olivier K."/>
            <person name="Holland S."/>
            <person name="Lenaerts A."/>
            <person name="Ordway D."/>
            <person name="DeGroote M.A."/>
            <person name="Parker T."/>
            <person name="Sizemore C."/>
            <person name="Tallon L.J."/>
            <person name="Sadzewicz L.K."/>
            <person name="Sengamalay N."/>
            <person name="Fraser C.M."/>
            <person name="Hine E."/>
            <person name="Shefchek K.A."/>
            <person name="Das S.P."/>
            <person name="Tettelin H."/>
        </authorList>
    </citation>
    <scope>NUCLEOTIDE SEQUENCE [LARGE SCALE GENOMIC DNA]</scope>
    <source>
        <strain evidence="2 3">1948</strain>
    </source>
</reference>
<dbReference type="AlphaFoldDB" id="A0A829QJF2"/>
<sequence>MTRGFEVFRATLERFATRPEIRQIHGGQRIHDVVVRAGDPLRVAVRGRAGVGVTSVIGALGLTLPADEGPGHALIEVPIAGADPEPLVADVDVVVFAEALKPEDRAVLEASIAPKVLILNKADLTDPGAARGPWTAAVSRCAEYRAETRVPTLPLSAHVPLVSLDDGMVEALKLMVENPADTSSVDAFVTCTHDVPVAMRQRILHELDLYPMGCAIGALRQVPSLAAPGLTSLLRDLSGIDAVVSAIREAIAQGWYRRMRVVLAELRKIGVTGVLPMQIDSFVNSDDVVVAAMRCAVDAATAAGIPVDLSDHPEDHRYRAERWQRFAEGPVNSTYAALGTDIARGSLRLWRRAGDAHEHPGGQTGRSAGAGRGSRARPAGCGATGRRDGDRQLAGRCEHPGDRAEVAYAGDTHCRTRGPAAWAVAGGSRFRVQRDSAVDSVGLRLDPIGRGQHRCAHRGGLED</sequence>
<evidence type="ECO:0000313" key="2">
    <source>
        <dbReference type="EMBL" id="EUA63252.1"/>
    </source>
</evidence>
<feature type="region of interest" description="Disordered" evidence="1">
    <location>
        <begin position="355"/>
        <end position="398"/>
    </location>
</feature>
<proteinExistence type="predicted"/>
<protein>
    <submittedName>
        <fullName evidence="2">Uncharacterized protein</fullName>
    </submittedName>
</protein>